<dbReference type="EMBL" id="SNWP01000015">
    <property type="protein sequence ID" value="TDO23656.1"/>
    <property type="molecule type" value="Genomic_DNA"/>
</dbReference>
<dbReference type="Proteomes" id="UP000295741">
    <property type="component" value="Unassembled WGS sequence"/>
</dbReference>
<dbReference type="InterPro" id="IPR032710">
    <property type="entry name" value="NTF2-like_dom_sf"/>
</dbReference>
<dbReference type="SUPFAM" id="SSF54427">
    <property type="entry name" value="NTF2-like"/>
    <property type="match status" value="1"/>
</dbReference>
<dbReference type="AlphaFoldDB" id="A0A4R6INT8"/>
<reference evidence="2 3" key="1">
    <citation type="submission" date="2019-03" db="EMBL/GenBank/DDBJ databases">
        <title>Genomic Encyclopedia of Archaeal and Bacterial Type Strains, Phase II (KMG-II): from individual species to whole genera.</title>
        <authorList>
            <person name="Goeker M."/>
        </authorList>
    </citation>
    <scope>NUCLEOTIDE SEQUENCE [LARGE SCALE GENOMIC DNA]</scope>
    <source>
        <strain evidence="2 3">DSM 28323</strain>
    </source>
</reference>
<keyword evidence="3" id="KW-1185">Reference proteome</keyword>
<evidence type="ECO:0000256" key="1">
    <source>
        <dbReference type="SAM" id="SignalP"/>
    </source>
</evidence>
<evidence type="ECO:0008006" key="4">
    <source>
        <dbReference type="Google" id="ProtNLM"/>
    </source>
</evidence>
<accession>A0A4R6INT8</accession>
<keyword evidence="1" id="KW-0732">Signal</keyword>
<sequence length="151" mass="16995">MKKAFLFICLLTAGYMTHAQTATDSVKAAINQLFTAMRNADSATIVNCFAEKHTLQTLVRDKDGNMQAKTDLATDFGKSIGRLPKNAADERIEFTSVQIDGPLASVWTPYKFYFNGNFSHCGVNSFQLLRTKDGWKILYLVDTRRKEPCEK</sequence>
<feature type="chain" id="PRO_5020378819" description="Lumazine-binding protein" evidence="1">
    <location>
        <begin position="22"/>
        <end position="151"/>
    </location>
</feature>
<dbReference type="RefSeq" id="WP_133475827.1">
    <property type="nucleotide sequence ID" value="NZ_SNWP01000015.1"/>
</dbReference>
<dbReference type="Gene3D" id="3.10.450.50">
    <property type="match status" value="1"/>
</dbReference>
<evidence type="ECO:0000313" key="2">
    <source>
        <dbReference type="EMBL" id="TDO23656.1"/>
    </source>
</evidence>
<comment type="caution">
    <text evidence="2">The sequence shown here is derived from an EMBL/GenBank/DDBJ whole genome shotgun (WGS) entry which is preliminary data.</text>
</comment>
<gene>
    <name evidence="2" type="ORF">BC659_3270</name>
</gene>
<protein>
    <recommendedName>
        <fullName evidence="4">Lumazine-binding protein</fullName>
    </recommendedName>
</protein>
<proteinExistence type="predicted"/>
<organism evidence="2 3">
    <name type="scientific">Sediminibacterium goheungense</name>
    <dbReference type="NCBI Taxonomy" id="1086393"/>
    <lineage>
        <taxon>Bacteria</taxon>
        <taxon>Pseudomonadati</taxon>
        <taxon>Bacteroidota</taxon>
        <taxon>Chitinophagia</taxon>
        <taxon>Chitinophagales</taxon>
        <taxon>Chitinophagaceae</taxon>
        <taxon>Sediminibacterium</taxon>
    </lineage>
</organism>
<evidence type="ECO:0000313" key="3">
    <source>
        <dbReference type="Proteomes" id="UP000295741"/>
    </source>
</evidence>
<name>A0A4R6INT8_9BACT</name>
<dbReference type="OrthoDB" id="117186at2"/>
<feature type="signal peptide" evidence="1">
    <location>
        <begin position="1"/>
        <end position="21"/>
    </location>
</feature>